<protein>
    <submittedName>
        <fullName evidence="1">Uncharacterized protein</fullName>
    </submittedName>
</protein>
<comment type="caution">
    <text evidence="1">The sequence shown here is derived from an EMBL/GenBank/DDBJ whole genome shotgun (WGS) entry which is preliminary data.</text>
</comment>
<dbReference type="Proteomes" id="UP000565715">
    <property type="component" value="Unassembled WGS sequence"/>
</dbReference>
<reference evidence="1 2" key="1">
    <citation type="submission" date="2020-04" db="EMBL/GenBank/DDBJ databases">
        <title>MicrobeNet Type strains.</title>
        <authorList>
            <person name="Nicholson A.C."/>
        </authorList>
    </citation>
    <scope>NUCLEOTIDE SEQUENCE [LARGE SCALE GENOMIC DNA]</scope>
    <source>
        <strain evidence="1 2">DSM 45078</strain>
    </source>
</reference>
<evidence type="ECO:0000313" key="1">
    <source>
        <dbReference type="EMBL" id="NKY35643.1"/>
    </source>
</evidence>
<proteinExistence type="predicted"/>
<dbReference type="RefSeq" id="WP_068048226.1">
    <property type="nucleotide sequence ID" value="NZ_JAAXOO010000005.1"/>
</dbReference>
<gene>
    <name evidence="1" type="ORF">HGA13_21585</name>
</gene>
<dbReference type="AlphaFoldDB" id="A0A846XM65"/>
<keyword evidence="2" id="KW-1185">Reference proteome</keyword>
<name>A0A846XM65_9NOCA</name>
<dbReference type="EMBL" id="JAAXOO010000005">
    <property type="protein sequence ID" value="NKY35643.1"/>
    <property type="molecule type" value="Genomic_DNA"/>
</dbReference>
<sequence>MPHAITALILAGPCQADAVDRWDLVPVPLRGDLTLFHLTHSYTAYWQAKLGIGGYFERPANASELLFPTEKIIGVVAAEITARPAPTFAVVVTEYFAGAGGQAAVVSVDGGPISPVDNINSALRVLGVVAAQGSDEFDTVGLSGHRSTPDYLDRYVDLCEDLGVFPA</sequence>
<evidence type="ECO:0000313" key="2">
    <source>
        <dbReference type="Proteomes" id="UP000565715"/>
    </source>
</evidence>
<accession>A0A846XM65</accession>
<organism evidence="1 2">
    <name type="scientific">Nocardia speluncae</name>
    <dbReference type="NCBI Taxonomy" id="419477"/>
    <lineage>
        <taxon>Bacteria</taxon>
        <taxon>Bacillati</taxon>
        <taxon>Actinomycetota</taxon>
        <taxon>Actinomycetes</taxon>
        <taxon>Mycobacteriales</taxon>
        <taxon>Nocardiaceae</taxon>
        <taxon>Nocardia</taxon>
    </lineage>
</organism>